<dbReference type="Gene3D" id="2.10.50.40">
    <property type="match status" value="1"/>
</dbReference>
<evidence type="ECO:0000313" key="15">
    <source>
        <dbReference type="Proteomes" id="UP000008672"/>
    </source>
</evidence>
<dbReference type="SUPFAM" id="SSF52113">
    <property type="entry name" value="BRCT domain"/>
    <property type="match status" value="1"/>
</dbReference>
<dbReference type="GO" id="GO:0043539">
    <property type="term" value="F:protein serine/threonine kinase activator activity"/>
    <property type="evidence" value="ECO:0007669"/>
    <property type="project" value="TreeGrafter"/>
</dbReference>
<dbReference type="PROSITE" id="PS50172">
    <property type="entry name" value="BRCT"/>
    <property type="match status" value="1"/>
</dbReference>
<evidence type="ECO:0000256" key="7">
    <source>
        <dbReference type="ARBA" id="ARBA00023242"/>
    </source>
</evidence>
<name>H3AZL6_LATCH</name>
<sequence length="672" mass="75415">ADLQGKNKGNLKTLQKATEKTDERKAKPFTGKVFYLDLPSKKNTESLEKDIQEFGGTIERFLSKDISYLISNKRETKFAQTLGRNSPVPSPESAHNGGNSSPHPSSRRGSHDGSSHKTGETAQMSRGKSLVNKVFKEQEFIPTNSILSNALAWGVRIVHVDANTDIRSYIEKKKKEFCFRKPSATTKASGKGNNVSKLVSHEAKGGRLKKPFIKVEDKSRHYRPMYQQLINFPMINYQTQKPCNPFDLDKKNSGLKQISSIKEHNLTGIVRDRRLAIKPLQMVKKRRGYCECCLIKYEDLKAHLKSTQHKKFAESTQYEVVDKLISQFACDFTERGQLKDQEKRKKCSVAAYVLADNPTTTSIAKKEGESSKAQNKDYLLAPQQPCNNQNVCNSEDDHCQEELALSKQAVCSPASACYFSPCTELDTTENDKEPTLQKNNRQENLTSKAPVLDLCQNKGNGLVERSLSFDENSAQEMQTGKSRSACRMSVAITNVSCNELSSQQKRKQDSLDLGPTKCFRMDVEPSFGAIPNSDMKSHLQNEHLPCSGSQKENCINANEIRSSPPGKLYRKVKITSGKTKRVNQKQTVEMCCSKTVDQLVTEKGGTSWSPIQRLLELFQTSETEDTEFLGFVSPCEQDYSCSQLGLWEKDRYANDLLSLFLQPSSSSSFLGF</sequence>
<evidence type="ECO:0000256" key="2">
    <source>
        <dbReference type="ARBA" id="ARBA00022553"/>
    </source>
</evidence>
<dbReference type="EMBL" id="AFYH01093769">
    <property type="status" value="NOT_ANNOTATED_CDS"/>
    <property type="molecule type" value="Genomic_DNA"/>
</dbReference>
<protein>
    <recommendedName>
        <fullName evidence="9">Protein DBF4 homolog A</fullName>
    </recommendedName>
</protein>
<evidence type="ECO:0000256" key="3">
    <source>
        <dbReference type="ARBA" id="ARBA00022723"/>
    </source>
</evidence>
<keyword evidence="15" id="KW-1185">Reference proteome</keyword>
<feature type="compositionally biased region" description="Low complexity" evidence="11">
    <location>
        <begin position="95"/>
        <end position="104"/>
    </location>
</feature>
<evidence type="ECO:0000259" key="12">
    <source>
        <dbReference type="PROSITE" id="PS50172"/>
    </source>
</evidence>
<keyword evidence="3" id="KW-0479">Metal-binding</keyword>
<evidence type="ECO:0000256" key="9">
    <source>
        <dbReference type="ARBA" id="ARBA00040397"/>
    </source>
</evidence>
<dbReference type="InterPro" id="IPR036420">
    <property type="entry name" value="BRCT_dom_sf"/>
</dbReference>
<reference evidence="14" key="3">
    <citation type="submission" date="2025-09" db="UniProtKB">
        <authorList>
            <consortium name="Ensembl"/>
        </authorList>
    </citation>
    <scope>IDENTIFICATION</scope>
</reference>
<dbReference type="InterPro" id="IPR001357">
    <property type="entry name" value="BRCT_dom"/>
</dbReference>
<dbReference type="AlphaFoldDB" id="H3AZL6"/>
<dbReference type="SMART" id="SM00586">
    <property type="entry name" value="ZnF_DBF"/>
    <property type="match status" value="1"/>
</dbReference>
<dbReference type="PANTHER" id="PTHR15375">
    <property type="entry name" value="ACTIVATOR OF S-PHASE KINASE-RELATED"/>
    <property type="match status" value="1"/>
</dbReference>
<evidence type="ECO:0000256" key="4">
    <source>
        <dbReference type="ARBA" id="ARBA00022737"/>
    </source>
</evidence>
<evidence type="ECO:0000256" key="11">
    <source>
        <dbReference type="SAM" id="MobiDB-lite"/>
    </source>
</evidence>
<feature type="compositionally biased region" description="Basic and acidic residues" evidence="11">
    <location>
        <begin position="17"/>
        <end position="26"/>
    </location>
</feature>
<evidence type="ECO:0000259" key="13">
    <source>
        <dbReference type="PROSITE" id="PS51265"/>
    </source>
</evidence>
<keyword evidence="6" id="KW-0862">Zinc</keyword>
<feature type="region of interest" description="Disordered" evidence="11">
    <location>
        <begin position="1"/>
        <end position="29"/>
    </location>
</feature>
<dbReference type="EMBL" id="AFYH01093767">
    <property type="status" value="NOT_ANNOTATED_CDS"/>
    <property type="molecule type" value="Genomic_DNA"/>
</dbReference>
<dbReference type="Gene3D" id="6.10.250.3410">
    <property type="entry name" value="DBF zinc finger"/>
    <property type="match status" value="1"/>
</dbReference>
<evidence type="ECO:0000256" key="6">
    <source>
        <dbReference type="ARBA" id="ARBA00022833"/>
    </source>
</evidence>
<keyword evidence="7" id="KW-0539">Nucleus</keyword>
<dbReference type="GeneTree" id="ENSGT00530000063909"/>
<accession>H3AZL6</accession>
<dbReference type="Ensembl" id="ENSLACT00000015193.1">
    <property type="protein sequence ID" value="ENSLACP00000015087.1"/>
    <property type="gene ID" value="ENSLACG00000013275.1"/>
</dbReference>
<dbReference type="InterPro" id="IPR038545">
    <property type="entry name" value="Znf_DBF_sf"/>
</dbReference>
<evidence type="ECO:0000256" key="8">
    <source>
        <dbReference type="ARBA" id="ARBA00023306"/>
    </source>
</evidence>
<evidence type="ECO:0000256" key="1">
    <source>
        <dbReference type="ARBA" id="ARBA00004123"/>
    </source>
</evidence>
<keyword evidence="8" id="KW-0131">Cell cycle</keyword>
<gene>
    <name evidence="14" type="primary">DBF4</name>
</gene>
<dbReference type="Pfam" id="PF07535">
    <property type="entry name" value="zf-DBF"/>
    <property type="match status" value="1"/>
</dbReference>
<dbReference type="FunFam" id="6.10.250.3410:FF:000001">
    <property type="entry name" value="Protein DBF4 homolog A"/>
    <property type="match status" value="1"/>
</dbReference>
<dbReference type="Bgee" id="ENSLACG00000013275">
    <property type="expression patterns" value="Expressed in chordate pharynx and 2 other cell types or tissues"/>
</dbReference>
<feature type="domain" description="BRCT" evidence="12">
    <location>
        <begin position="24"/>
        <end position="92"/>
    </location>
</feature>
<keyword evidence="4" id="KW-0677">Repeat</keyword>
<feature type="compositionally biased region" description="Basic and acidic residues" evidence="11">
    <location>
        <begin position="109"/>
        <end position="119"/>
    </location>
</feature>
<dbReference type="GO" id="GO:1901987">
    <property type="term" value="P:regulation of cell cycle phase transition"/>
    <property type="evidence" value="ECO:0007669"/>
    <property type="project" value="TreeGrafter"/>
</dbReference>
<evidence type="ECO:0000256" key="5">
    <source>
        <dbReference type="ARBA" id="ARBA00022771"/>
    </source>
</evidence>
<dbReference type="Proteomes" id="UP000008672">
    <property type="component" value="Unassembled WGS sequence"/>
</dbReference>
<reference evidence="14" key="2">
    <citation type="submission" date="2025-08" db="UniProtKB">
        <authorList>
            <consortium name="Ensembl"/>
        </authorList>
    </citation>
    <scope>IDENTIFICATION</scope>
</reference>
<dbReference type="GO" id="GO:0031431">
    <property type="term" value="C:Dbf4-dependent protein kinase complex"/>
    <property type="evidence" value="ECO:0007669"/>
    <property type="project" value="TreeGrafter"/>
</dbReference>
<dbReference type="GO" id="GO:0008270">
    <property type="term" value="F:zinc ion binding"/>
    <property type="evidence" value="ECO:0007669"/>
    <property type="project" value="UniProtKB-KW"/>
</dbReference>
<feature type="region of interest" description="Disordered" evidence="11">
    <location>
        <begin position="81"/>
        <end position="127"/>
    </location>
</feature>
<dbReference type="GO" id="GO:0010571">
    <property type="term" value="P:positive regulation of nuclear cell cycle DNA replication"/>
    <property type="evidence" value="ECO:0007669"/>
    <property type="project" value="TreeGrafter"/>
</dbReference>
<dbReference type="PANTHER" id="PTHR15375:SF22">
    <property type="entry name" value="PROTEIN DBF4 HOMOLOG A"/>
    <property type="match status" value="1"/>
</dbReference>
<dbReference type="InterPro" id="IPR006572">
    <property type="entry name" value="Znf_DBF"/>
</dbReference>
<keyword evidence="5 10" id="KW-0863">Zinc-finger</keyword>
<keyword evidence="2" id="KW-0597">Phosphoprotein</keyword>
<evidence type="ECO:0000313" key="14">
    <source>
        <dbReference type="Ensembl" id="ENSLACP00000015087.1"/>
    </source>
</evidence>
<dbReference type="PROSITE" id="PS51265">
    <property type="entry name" value="ZF_DBF4"/>
    <property type="match status" value="1"/>
</dbReference>
<dbReference type="Pfam" id="PF00533">
    <property type="entry name" value="BRCT"/>
    <property type="match status" value="1"/>
</dbReference>
<evidence type="ECO:0000256" key="10">
    <source>
        <dbReference type="PROSITE-ProRule" id="PRU00600"/>
    </source>
</evidence>
<dbReference type="OMA" id="ENCINAN"/>
<dbReference type="GO" id="GO:0003676">
    <property type="term" value="F:nucleic acid binding"/>
    <property type="evidence" value="ECO:0007669"/>
    <property type="project" value="InterPro"/>
</dbReference>
<dbReference type="InParanoid" id="H3AZL6"/>
<dbReference type="eggNOG" id="KOG4139">
    <property type="taxonomic scope" value="Eukaryota"/>
</dbReference>
<dbReference type="HOGENOM" id="CLU_030726_2_0_1"/>
<dbReference type="InterPro" id="IPR051590">
    <property type="entry name" value="Replication_Regulatory_Kinase"/>
</dbReference>
<proteinExistence type="predicted"/>
<comment type="subcellular location">
    <subcellularLocation>
        <location evidence="1">Nucleus</location>
    </subcellularLocation>
</comment>
<feature type="domain" description="DBF4-type" evidence="13">
    <location>
        <begin position="283"/>
        <end position="331"/>
    </location>
</feature>
<dbReference type="EMBL" id="AFYH01093768">
    <property type="status" value="NOT_ANNOTATED_CDS"/>
    <property type="molecule type" value="Genomic_DNA"/>
</dbReference>
<organism evidence="14 15">
    <name type="scientific">Latimeria chalumnae</name>
    <name type="common">Coelacanth</name>
    <dbReference type="NCBI Taxonomy" id="7897"/>
    <lineage>
        <taxon>Eukaryota</taxon>
        <taxon>Metazoa</taxon>
        <taxon>Chordata</taxon>
        <taxon>Craniata</taxon>
        <taxon>Vertebrata</taxon>
        <taxon>Euteleostomi</taxon>
        <taxon>Coelacanthiformes</taxon>
        <taxon>Coelacanthidae</taxon>
        <taxon>Latimeria</taxon>
    </lineage>
</organism>
<dbReference type="STRING" id="7897.ENSLACP00000015087"/>
<dbReference type="EMBL" id="AFYH01093770">
    <property type="status" value="NOT_ANNOTATED_CDS"/>
    <property type="molecule type" value="Genomic_DNA"/>
</dbReference>
<reference evidence="15" key="1">
    <citation type="submission" date="2011-08" db="EMBL/GenBank/DDBJ databases">
        <title>The draft genome of Latimeria chalumnae.</title>
        <authorList>
            <person name="Di Palma F."/>
            <person name="Alfoldi J."/>
            <person name="Johnson J."/>
            <person name="Berlin A."/>
            <person name="Gnerre S."/>
            <person name="Jaffe D."/>
            <person name="MacCallum I."/>
            <person name="Young S."/>
            <person name="Walker B.J."/>
            <person name="Lander E."/>
            <person name="Lindblad-Toh K."/>
        </authorList>
    </citation>
    <scope>NUCLEOTIDE SEQUENCE [LARGE SCALE GENOMIC DNA]</scope>
    <source>
        <strain evidence="15">Wild caught</strain>
    </source>
</reference>
<dbReference type="FunCoup" id="H3AZL6">
    <property type="interactions" value="1523"/>
</dbReference>